<evidence type="ECO:0000259" key="8">
    <source>
        <dbReference type="Pfam" id="PF12706"/>
    </source>
</evidence>
<dbReference type="Pfam" id="PF12706">
    <property type="entry name" value="Lactamase_B_2"/>
    <property type="match status" value="1"/>
</dbReference>
<comment type="similarity">
    <text evidence="2 6">Belongs to the PqqB family.</text>
</comment>
<keyword evidence="10" id="KW-1185">Reference proteome</keyword>
<reference evidence="9 10" key="1">
    <citation type="submission" date="2018-06" db="EMBL/GenBank/DDBJ databases">
        <title>Streptacidiphilus pinicola sp. nov., isolated from pine grove soil.</title>
        <authorList>
            <person name="Roh S.G."/>
            <person name="Park S."/>
            <person name="Kim M.-K."/>
            <person name="Yun B.-R."/>
            <person name="Park J."/>
            <person name="Kim M.J."/>
            <person name="Kim Y.S."/>
            <person name="Kim S.B."/>
        </authorList>
    </citation>
    <scope>NUCLEOTIDE SEQUENCE [LARGE SCALE GENOMIC DNA]</scope>
    <source>
        <strain evidence="9 10">MMS16-CNU450</strain>
    </source>
</reference>
<dbReference type="InterPro" id="IPR036866">
    <property type="entry name" value="RibonucZ/Hydroxyglut_hydro"/>
</dbReference>
<dbReference type="EMBL" id="QKYN01000037">
    <property type="protein sequence ID" value="RAG85724.1"/>
    <property type="molecule type" value="Genomic_DNA"/>
</dbReference>
<evidence type="ECO:0000256" key="4">
    <source>
        <dbReference type="ARBA" id="ARBA00022448"/>
    </source>
</evidence>
<dbReference type="RefSeq" id="WP_111500426.1">
    <property type="nucleotide sequence ID" value="NZ_QKYN01000037.1"/>
</dbReference>
<evidence type="ECO:0000256" key="1">
    <source>
        <dbReference type="ARBA" id="ARBA00004886"/>
    </source>
</evidence>
<comment type="function">
    <text evidence="6">May be involved in the transport of PQQ or its precursor to the periplasm.</text>
</comment>
<feature type="region of interest" description="Disordered" evidence="7">
    <location>
        <begin position="287"/>
        <end position="339"/>
    </location>
</feature>
<evidence type="ECO:0000256" key="3">
    <source>
        <dbReference type="ARBA" id="ARBA00015084"/>
    </source>
</evidence>
<dbReference type="InterPro" id="IPR011842">
    <property type="entry name" value="PQQ_synth_PqqB"/>
</dbReference>
<evidence type="ECO:0000256" key="2">
    <source>
        <dbReference type="ARBA" id="ARBA00008481"/>
    </source>
</evidence>
<dbReference type="GO" id="GO:0018189">
    <property type="term" value="P:pyrroloquinoline quinone biosynthetic process"/>
    <property type="evidence" value="ECO:0007669"/>
    <property type="project" value="UniProtKB-UniRule"/>
</dbReference>
<keyword evidence="4 6" id="KW-0813">Transport</keyword>
<comment type="caution">
    <text evidence="9">The sequence shown here is derived from an EMBL/GenBank/DDBJ whole genome shotgun (WGS) entry which is preliminary data.</text>
</comment>
<dbReference type="SUPFAM" id="SSF56281">
    <property type="entry name" value="Metallo-hydrolase/oxidoreductase"/>
    <property type="match status" value="1"/>
</dbReference>
<dbReference type="NCBIfam" id="TIGR02108">
    <property type="entry name" value="PQQ_syn_pqqB"/>
    <property type="match status" value="1"/>
</dbReference>
<accession>A0A2X0IKT3</accession>
<evidence type="ECO:0000313" key="10">
    <source>
        <dbReference type="Proteomes" id="UP000248889"/>
    </source>
</evidence>
<sequence length="339" mass="35601">MKVIVLGTAAGGGFPQWNCACALCAAARQGRLPARTGDCVAVSGDARSWWLLNTSPDLCAQLLATPALAPGPGTRDTPLRGVLLTDAEADHILGLPLLRGGPPLEVLAGATVLEALPLREVIDSYTPWHWTALTPDTPYELAGGLTVTLHPIGRKAPKFVNSPTEYASWVCAYRIEARPDGGTLLYAPCFDTWSPALDALVASVDCALLDGTFHSADELAPVAPGATAQRTMGHLPITGPGGSLAALTRHPRVRRIYTHLNNTNPLLDPDSPAHRSVTAAGVQLLPDGTELTLPRPAHQPLHDPGRPTEPPHFTEAAPAAGTPQGLHPTPARPLRRAGP</sequence>
<proteinExistence type="inferred from homology"/>
<protein>
    <recommendedName>
        <fullName evidence="3 6">Coenzyme PQQ synthesis protein B</fullName>
    </recommendedName>
    <alternativeName>
        <fullName evidence="6">Pyrroloquinoline quinone biosynthesis protein B</fullName>
    </alternativeName>
</protein>
<organism evidence="9 10">
    <name type="scientific">Streptacidiphilus pinicola</name>
    <dbReference type="NCBI Taxonomy" id="2219663"/>
    <lineage>
        <taxon>Bacteria</taxon>
        <taxon>Bacillati</taxon>
        <taxon>Actinomycetota</taxon>
        <taxon>Actinomycetes</taxon>
        <taxon>Kitasatosporales</taxon>
        <taxon>Streptomycetaceae</taxon>
        <taxon>Streptacidiphilus</taxon>
    </lineage>
</organism>
<evidence type="ECO:0000256" key="6">
    <source>
        <dbReference type="HAMAP-Rule" id="MF_00653"/>
    </source>
</evidence>
<dbReference type="OrthoDB" id="9778305at2"/>
<keyword evidence="5 6" id="KW-0884">PQQ biosynthesis</keyword>
<evidence type="ECO:0000256" key="7">
    <source>
        <dbReference type="SAM" id="MobiDB-lite"/>
    </source>
</evidence>
<dbReference type="Proteomes" id="UP000248889">
    <property type="component" value="Unassembled WGS sequence"/>
</dbReference>
<feature type="domain" description="Metallo-beta-lactamase" evidence="8">
    <location>
        <begin position="49"/>
        <end position="259"/>
    </location>
</feature>
<gene>
    <name evidence="6" type="primary">pqqB</name>
    <name evidence="9" type="ORF">DN069_09435</name>
</gene>
<evidence type="ECO:0000256" key="5">
    <source>
        <dbReference type="ARBA" id="ARBA00022905"/>
    </source>
</evidence>
<comment type="pathway">
    <text evidence="1 6">Cofactor biosynthesis; pyrroloquinoline quinone biosynthesis.</text>
</comment>
<dbReference type="HAMAP" id="MF_00653">
    <property type="entry name" value="PQQ_syn_PqqB"/>
    <property type="match status" value="1"/>
</dbReference>
<dbReference type="AlphaFoldDB" id="A0A2X0IKT3"/>
<name>A0A2X0IKT3_9ACTN</name>
<dbReference type="InterPro" id="IPR001279">
    <property type="entry name" value="Metallo-B-lactamas"/>
</dbReference>
<evidence type="ECO:0000313" key="9">
    <source>
        <dbReference type="EMBL" id="RAG85724.1"/>
    </source>
</evidence>
<dbReference type="Gene3D" id="3.60.15.10">
    <property type="entry name" value="Ribonuclease Z/Hydroxyacylglutathione hydrolase-like"/>
    <property type="match status" value="1"/>
</dbReference>
<dbReference type="UniPathway" id="UPA00539"/>